<organism evidence="1 2">
    <name type="scientific">Rurimicrobium arvi</name>
    <dbReference type="NCBI Taxonomy" id="2049916"/>
    <lineage>
        <taxon>Bacteria</taxon>
        <taxon>Pseudomonadati</taxon>
        <taxon>Bacteroidota</taxon>
        <taxon>Chitinophagia</taxon>
        <taxon>Chitinophagales</taxon>
        <taxon>Chitinophagaceae</taxon>
        <taxon>Rurimicrobium</taxon>
    </lineage>
</organism>
<protein>
    <submittedName>
        <fullName evidence="1">WbqC family protein</fullName>
    </submittedName>
</protein>
<dbReference type="Pfam" id="PF08889">
    <property type="entry name" value="WbqC"/>
    <property type="match status" value="1"/>
</dbReference>
<evidence type="ECO:0000313" key="2">
    <source>
        <dbReference type="Proteomes" id="UP001501410"/>
    </source>
</evidence>
<gene>
    <name evidence="1" type="ORF">GCM10023092_01140</name>
</gene>
<accession>A0ABP8MFV2</accession>
<proteinExistence type="predicted"/>
<keyword evidence="2" id="KW-1185">Reference proteome</keyword>
<name>A0ABP8MFV2_9BACT</name>
<sequence>MSFFVVCPVLPFPNLYWWKNCLKATEIILDAGEHFQKMSFRNRYLIAGPDGVITLSIPVAEGRQQRRPMRDVLTDPRDKWQIRHWRTLQSAYNRSPYFEFYAPMLEHLFVNTYEQLYDFNVASVHALASCLGIAPVFRESREYISLLPEGGADLRGDFLCKDYEGHFGADSLRYYQVFEDRAGFLPNLSLLDILFNEGPAARSLLLR</sequence>
<dbReference type="Proteomes" id="UP001501410">
    <property type="component" value="Unassembled WGS sequence"/>
</dbReference>
<reference evidence="2" key="1">
    <citation type="journal article" date="2019" name="Int. J. Syst. Evol. Microbiol.">
        <title>The Global Catalogue of Microorganisms (GCM) 10K type strain sequencing project: providing services to taxonomists for standard genome sequencing and annotation.</title>
        <authorList>
            <consortium name="The Broad Institute Genomics Platform"/>
            <consortium name="The Broad Institute Genome Sequencing Center for Infectious Disease"/>
            <person name="Wu L."/>
            <person name="Ma J."/>
        </authorList>
    </citation>
    <scope>NUCLEOTIDE SEQUENCE [LARGE SCALE GENOMIC DNA]</scope>
    <source>
        <strain evidence="2">JCM 31921</strain>
    </source>
</reference>
<evidence type="ECO:0000313" key="1">
    <source>
        <dbReference type="EMBL" id="GAA4448499.1"/>
    </source>
</evidence>
<dbReference type="InterPro" id="IPR014985">
    <property type="entry name" value="WbqC"/>
</dbReference>
<dbReference type="EMBL" id="BAABEZ010000001">
    <property type="protein sequence ID" value="GAA4448499.1"/>
    <property type="molecule type" value="Genomic_DNA"/>
</dbReference>
<dbReference type="RefSeq" id="WP_344821617.1">
    <property type="nucleotide sequence ID" value="NZ_BAABEZ010000001.1"/>
</dbReference>
<comment type="caution">
    <text evidence="1">The sequence shown here is derived from an EMBL/GenBank/DDBJ whole genome shotgun (WGS) entry which is preliminary data.</text>
</comment>